<dbReference type="GO" id="GO:0016747">
    <property type="term" value="F:acyltransferase activity, transferring groups other than amino-acyl groups"/>
    <property type="evidence" value="ECO:0007669"/>
    <property type="project" value="InterPro"/>
</dbReference>
<dbReference type="Proteomes" id="UP000619479">
    <property type="component" value="Unassembled WGS sequence"/>
</dbReference>
<evidence type="ECO:0000259" key="1">
    <source>
        <dbReference type="PROSITE" id="PS51186"/>
    </source>
</evidence>
<reference evidence="2" key="1">
    <citation type="submission" date="2021-01" db="EMBL/GenBank/DDBJ databases">
        <title>Whole genome shotgun sequence of Actinoplanes cyaneus NBRC 14990.</title>
        <authorList>
            <person name="Komaki H."/>
            <person name="Tamura T."/>
        </authorList>
    </citation>
    <scope>NUCLEOTIDE SEQUENCE</scope>
    <source>
        <strain evidence="2">NBRC 14990</strain>
    </source>
</reference>
<protein>
    <submittedName>
        <fullName evidence="2">GNAT family acetyltransferase</fullName>
    </submittedName>
</protein>
<evidence type="ECO:0000313" key="3">
    <source>
        <dbReference type="Proteomes" id="UP000619479"/>
    </source>
</evidence>
<accession>A0A919ITH5</accession>
<dbReference type="Gene3D" id="3.40.630.30">
    <property type="match status" value="1"/>
</dbReference>
<evidence type="ECO:0000313" key="2">
    <source>
        <dbReference type="EMBL" id="GID67750.1"/>
    </source>
</evidence>
<gene>
    <name evidence="2" type="ORF">Acy02nite_56310</name>
</gene>
<dbReference type="SUPFAM" id="SSF55729">
    <property type="entry name" value="Acyl-CoA N-acyltransferases (Nat)"/>
    <property type="match status" value="1"/>
</dbReference>
<dbReference type="InterPro" id="IPR051531">
    <property type="entry name" value="N-acetyltransferase"/>
</dbReference>
<dbReference type="InterPro" id="IPR000182">
    <property type="entry name" value="GNAT_dom"/>
</dbReference>
<feature type="domain" description="N-acetyltransferase" evidence="1">
    <location>
        <begin position="6"/>
        <end position="162"/>
    </location>
</feature>
<sequence length="173" mass="19263">MRSERLRVRRFAAGDLDDFLAYQADPVVRRHLPGEPMSREQAAGYLVAQAVLDEGATQAWHGYAVEHVAEQRVIGDVGVWAPRDSGAPGDVGFQFHPGFHGRGYASEAMRVFVPYVFGTFSFPEITATCDPANTSSQALMKRLGMRLIEESETRIRYAVTREEWRAASMLAVD</sequence>
<organism evidence="2 3">
    <name type="scientific">Actinoplanes cyaneus</name>
    <dbReference type="NCBI Taxonomy" id="52696"/>
    <lineage>
        <taxon>Bacteria</taxon>
        <taxon>Bacillati</taxon>
        <taxon>Actinomycetota</taxon>
        <taxon>Actinomycetes</taxon>
        <taxon>Micromonosporales</taxon>
        <taxon>Micromonosporaceae</taxon>
        <taxon>Actinoplanes</taxon>
    </lineage>
</organism>
<dbReference type="Pfam" id="PF13302">
    <property type="entry name" value="Acetyltransf_3"/>
    <property type="match status" value="1"/>
</dbReference>
<keyword evidence="3" id="KW-1185">Reference proteome</keyword>
<comment type="caution">
    <text evidence="2">The sequence shown here is derived from an EMBL/GenBank/DDBJ whole genome shotgun (WGS) entry which is preliminary data.</text>
</comment>
<dbReference type="AlphaFoldDB" id="A0A919ITH5"/>
<dbReference type="PANTHER" id="PTHR43792">
    <property type="entry name" value="GNAT FAMILY, PUTATIVE (AFU_ORTHOLOGUE AFUA_3G00765)-RELATED-RELATED"/>
    <property type="match status" value="1"/>
</dbReference>
<proteinExistence type="predicted"/>
<dbReference type="EMBL" id="BOMH01000041">
    <property type="protein sequence ID" value="GID67750.1"/>
    <property type="molecule type" value="Genomic_DNA"/>
</dbReference>
<dbReference type="InterPro" id="IPR016181">
    <property type="entry name" value="Acyl_CoA_acyltransferase"/>
</dbReference>
<name>A0A919ITH5_9ACTN</name>
<dbReference type="PROSITE" id="PS51186">
    <property type="entry name" value="GNAT"/>
    <property type="match status" value="1"/>
</dbReference>
<dbReference type="PANTHER" id="PTHR43792:SF1">
    <property type="entry name" value="N-ACETYLTRANSFERASE DOMAIN-CONTAINING PROTEIN"/>
    <property type="match status" value="1"/>
</dbReference>